<accession>A0A7T8KBL0</accession>
<protein>
    <submittedName>
        <fullName evidence="2">Lian-Aa1 retrotransposon protein</fullName>
    </submittedName>
</protein>
<sequence length="251" mass="28570">AGWAITCGDKVLDQNLSLEDTNTVYQAEVEAIRNICGNLSREKIERKRIIILSDSMSAINSLDIKPGDLLSAEILACKDAINNSNCKITLGWIRGHNDSTGNEYADMLAKDGAMRGTPISVPVSMCQSKNSLRQESLKEWRIAWQSMKCCRQTKHFITEPYVGKKIFSFKRNQISVIVGMVSGHIDLNRHLFKMGKVESPTCRLCNDDEETPYHLIYNCPFTRQKIRQLEGNIGERRLSLEEYIFRTFKCL</sequence>
<dbReference type="InterPro" id="IPR036397">
    <property type="entry name" value="RNaseH_sf"/>
</dbReference>
<feature type="non-terminal residue" evidence="2">
    <location>
        <position position="1"/>
    </location>
</feature>
<dbReference type="Pfam" id="PF00075">
    <property type="entry name" value="RNase_H"/>
    <property type="match status" value="1"/>
</dbReference>
<dbReference type="GO" id="GO:0003676">
    <property type="term" value="F:nucleic acid binding"/>
    <property type="evidence" value="ECO:0007669"/>
    <property type="project" value="InterPro"/>
</dbReference>
<evidence type="ECO:0000313" key="2">
    <source>
        <dbReference type="EMBL" id="QQP52889.1"/>
    </source>
</evidence>
<dbReference type="InterPro" id="IPR002156">
    <property type="entry name" value="RNaseH_domain"/>
</dbReference>
<keyword evidence="3" id="KW-1185">Reference proteome</keyword>
<organism evidence="2 3">
    <name type="scientific">Caligus rogercresseyi</name>
    <name type="common">Sea louse</name>
    <dbReference type="NCBI Taxonomy" id="217165"/>
    <lineage>
        <taxon>Eukaryota</taxon>
        <taxon>Metazoa</taxon>
        <taxon>Ecdysozoa</taxon>
        <taxon>Arthropoda</taxon>
        <taxon>Crustacea</taxon>
        <taxon>Multicrustacea</taxon>
        <taxon>Hexanauplia</taxon>
        <taxon>Copepoda</taxon>
        <taxon>Siphonostomatoida</taxon>
        <taxon>Caligidae</taxon>
        <taxon>Caligus</taxon>
    </lineage>
</organism>
<gene>
    <name evidence="2" type="ORF">FKW44_005172</name>
</gene>
<dbReference type="CDD" id="cd09276">
    <property type="entry name" value="Rnase_HI_RT_non_LTR"/>
    <property type="match status" value="1"/>
</dbReference>
<name>A0A7T8KBL0_CALRO</name>
<dbReference type="PROSITE" id="PS50879">
    <property type="entry name" value="RNASE_H_1"/>
    <property type="match status" value="1"/>
</dbReference>
<feature type="domain" description="RNase H type-1" evidence="1">
    <location>
        <begin position="1"/>
        <end position="114"/>
    </location>
</feature>
<dbReference type="GO" id="GO:0004523">
    <property type="term" value="F:RNA-DNA hybrid ribonuclease activity"/>
    <property type="evidence" value="ECO:0007669"/>
    <property type="project" value="InterPro"/>
</dbReference>
<reference evidence="3" key="1">
    <citation type="submission" date="2021-01" db="EMBL/GenBank/DDBJ databases">
        <title>Caligus Genome Assembly.</title>
        <authorList>
            <person name="Gallardo-Escarate C."/>
        </authorList>
    </citation>
    <scope>NUCLEOTIDE SEQUENCE [LARGE SCALE GENOMIC DNA]</scope>
</reference>
<dbReference type="Gene3D" id="3.30.420.10">
    <property type="entry name" value="Ribonuclease H-like superfamily/Ribonuclease H"/>
    <property type="match status" value="1"/>
</dbReference>
<dbReference type="EMBL" id="CP045892">
    <property type="protein sequence ID" value="QQP52889.1"/>
    <property type="molecule type" value="Genomic_DNA"/>
</dbReference>
<evidence type="ECO:0000259" key="1">
    <source>
        <dbReference type="PROSITE" id="PS50879"/>
    </source>
</evidence>
<evidence type="ECO:0000313" key="3">
    <source>
        <dbReference type="Proteomes" id="UP000595437"/>
    </source>
</evidence>
<dbReference type="AlphaFoldDB" id="A0A7T8KBL0"/>
<proteinExistence type="predicted"/>
<dbReference type="SUPFAM" id="SSF53098">
    <property type="entry name" value="Ribonuclease H-like"/>
    <property type="match status" value="1"/>
</dbReference>
<dbReference type="Proteomes" id="UP000595437">
    <property type="component" value="Chromosome 3"/>
</dbReference>
<dbReference type="OrthoDB" id="5419617at2759"/>
<dbReference type="InterPro" id="IPR012337">
    <property type="entry name" value="RNaseH-like_sf"/>
</dbReference>